<keyword evidence="5" id="KW-1185">Reference proteome</keyword>
<dbReference type="PANTHER" id="PTHR46696">
    <property type="entry name" value="P450, PUTATIVE (EUROFUNG)-RELATED"/>
    <property type="match status" value="1"/>
</dbReference>
<dbReference type="SUPFAM" id="SSF48264">
    <property type="entry name" value="Cytochrome P450"/>
    <property type="match status" value="1"/>
</dbReference>
<evidence type="ECO:0000256" key="2">
    <source>
        <dbReference type="RuleBase" id="RU000461"/>
    </source>
</evidence>
<dbReference type="Gene3D" id="1.10.630.10">
    <property type="entry name" value="Cytochrome P450"/>
    <property type="match status" value="1"/>
</dbReference>
<dbReference type="InterPro" id="IPR002397">
    <property type="entry name" value="Cyt_P450_B"/>
</dbReference>
<evidence type="ECO:0000256" key="1">
    <source>
        <dbReference type="ARBA" id="ARBA00010617"/>
    </source>
</evidence>
<protein>
    <submittedName>
        <fullName evidence="4">Cytochrome P450</fullName>
    </submittedName>
</protein>
<dbReference type="CDD" id="cd11031">
    <property type="entry name" value="Cyp158A-like"/>
    <property type="match status" value="1"/>
</dbReference>
<keyword evidence="2" id="KW-0560">Oxidoreductase</keyword>
<evidence type="ECO:0000256" key="3">
    <source>
        <dbReference type="SAM" id="MobiDB-lite"/>
    </source>
</evidence>
<dbReference type="PRINTS" id="PR00359">
    <property type="entry name" value="BP450"/>
</dbReference>
<feature type="region of interest" description="Disordered" evidence="3">
    <location>
        <begin position="1"/>
        <end position="26"/>
    </location>
</feature>
<proteinExistence type="inferred from homology"/>
<sequence>MNSVEDVPRPGSAGNPRSYPFDQPDRLGVHPSYAELRRDDPVSRVQLAYGEPAWLATRYADVKFVLSDPRFSRALAFDRDEPSTRPKGAIGRHIRSLQYLDPPEHTRIRKILSHAFTVRGIEKLRPGVQRLADELVDGMLERGRTADLAEDFARPFPAGVICELLGVPYADRHDFQTWSDAFMSVGRLSPEQIRSYATQLREYMGRLIVQRREAPKDDLMSILVTARDVDGRLDDDELLSLAVAILVGGHETTASQISSFTYALLARPELLARLVADPELVAPTVEELLRYVPLFSMAAFPRYATEDVEVGGVLVRAGEPVLVSLVSANRDESVYHDPDVLDVTRKESAHVGFGYGAHFCVGAQLARVELQIALRTLLRRLPGLRFATSEQDVEWKRGLFTRGPLRLPIAWDGA</sequence>
<accession>A0ABP6RP42</accession>
<dbReference type="PANTHER" id="PTHR46696:SF1">
    <property type="entry name" value="CYTOCHROME P450 YJIB-RELATED"/>
    <property type="match status" value="1"/>
</dbReference>
<dbReference type="RefSeq" id="WP_258348935.1">
    <property type="nucleotide sequence ID" value="NZ_BAAAYK010000038.1"/>
</dbReference>
<evidence type="ECO:0000313" key="4">
    <source>
        <dbReference type="EMBL" id="GAA3357736.1"/>
    </source>
</evidence>
<dbReference type="PROSITE" id="PS00086">
    <property type="entry name" value="CYTOCHROME_P450"/>
    <property type="match status" value="1"/>
</dbReference>
<dbReference type="EMBL" id="BAAAYK010000038">
    <property type="protein sequence ID" value="GAA3357736.1"/>
    <property type="molecule type" value="Genomic_DNA"/>
</dbReference>
<dbReference type="InterPro" id="IPR017972">
    <property type="entry name" value="Cyt_P450_CS"/>
</dbReference>
<reference evidence="5" key="1">
    <citation type="journal article" date="2019" name="Int. J. Syst. Evol. Microbiol.">
        <title>The Global Catalogue of Microorganisms (GCM) 10K type strain sequencing project: providing services to taxonomists for standard genome sequencing and annotation.</title>
        <authorList>
            <consortium name="The Broad Institute Genomics Platform"/>
            <consortium name="The Broad Institute Genome Sequencing Center for Infectious Disease"/>
            <person name="Wu L."/>
            <person name="Ma J."/>
        </authorList>
    </citation>
    <scope>NUCLEOTIDE SEQUENCE [LARGE SCALE GENOMIC DNA]</scope>
    <source>
        <strain evidence="5">JCM 9687</strain>
    </source>
</reference>
<gene>
    <name evidence="4" type="ORF">GCM10020366_26990</name>
</gene>
<keyword evidence="2" id="KW-0349">Heme</keyword>
<comment type="caution">
    <text evidence="4">The sequence shown here is derived from an EMBL/GenBank/DDBJ whole genome shotgun (WGS) entry which is preliminary data.</text>
</comment>
<dbReference type="Proteomes" id="UP001500483">
    <property type="component" value="Unassembled WGS sequence"/>
</dbReference>
<keyword evidence="2" id="KW-0408">Iron</keyword>
<dbReference type="Pfam" id="PF00067">
    <property type="entry name" value="p450"/>
    <property type="match status" value="1"/>
</dbReference>
<keyword evidence="2" id="KW-0479">Metal-binding</keyword>
<organism evidence="4 5">
    <name type="scientific">Saccharopolyspora gregorii</name>
    <dbReference type="NCBI Taxonomy" id="33914"/>
    <lineage>
        <taxon>Bacteria</taxon>
        <taxon>Bacillati</taxon>
        <taxon>Actinomycetota</taxon>
        <taxon>Actinomycetes</taxon>
        <taxon>Pseudonocardiales</taxon>
        <taxon>Pseudonocardiaceae</taxon>
        <taxon>Saccharopolyspora</taxon>
    </lineage>
</organism>
<comment type="similarity">
    <text evidence="1 2">Belongs to the cytochrome P450 family.</text>
</comment>
<dbReference type="InterPro" id="IPR036396">
    <property type="entry name" value="Cyt_P450_sf"/>
</dbReference>
<evidence type="ECO:0000313" key="5">
    <source>
        <dbReference type="Proteomes" id="UP001500483"/>
    </source>
</evidence>
<name>A0ABP6RP42_9PSEU</name>
<keyword evidence="2" id="KW-0503">Monooxygenase</keyword>
<dbReference type="InterPro" id="IPR001128">
    <property type="entry name" value="Cyt_P450"/>
</dbReference>
<dbReference type="PRINTS" id="PR00385">
    <property type="entry name" value="P450"/>
</dbReference>